<comment type="caution">
    <text evidence="1">The sequence shown here is derived from an EMBL/GenBank/DDBJ whole genome shotgun (WGS) entry which is preliminary data.</text>
</comment>
<gene>
    <name evidence="1" type="ORF">HAX54_053366</name>
</gene>
<organism evidence="1 2">
    <name type="scientific">Datura stramonium</name>
    <name type="common">Jimsonweed</name>
    <name type="synonym">Common thornapple</name>
    <dbReference type="NCBI Taxonomy" id="4076"/>
    <lineage>
        <taxon>Eukaryota</taxon>
        <taxon>Viridiplantae</taxon>
        <taxon>Streptophyta</taxon>
        <taxon>Embryophyta</taxon>
        <taxon>Tracheophyta</taxon>
        <taxon>Spermatophyta</taxon>
        <taxon>Magnoliopsida</taxon>
        <taxon>eudicotyledons</taxon>
        <taxon>Gunneridae</taxon>
        <taxon>Pentapetalae</taxon>
        <taxon>asterids</taxon>
        <taxon>lamiids</taxon>
        <taxon>Solanales</taxon>
        <taxon>Solanaceae</taxon>
        <taxon>Solanoideae</taxon>
        <taxon>Datureae</taxon>
        <taxon>Datura</taxon>
    </lineage>
</organism>
<dbReference type="Proteomes" id="UP000823775">
    <property type="component" value="Unassembled WGS sequence"/>
</dbReference>
<proteinExistence type="predicted"/>
<keyword evidence="2" id="KW-1185">Reference proteome</keyword>
<dbReference type="EMBL" id="JACEIK010009919">
    <property type="protein sequence ID" value="MCE3214812.1"/>
    <property type="molecule type" value="Genomic_DNA"/>
</dbReference>
<accession>A0ABS8WPJ9</accession>
<evidence type="ECO:0000313" key="1">
    <source>
        <dbReference type="EMBL" id="MCE3214812.1"/>
    </source>
</evidence>
<evidence type="ECO:0000313" key="2">
    <source>
        <dbReference type="Proteomes" id="UP000823775"/>
    </source>
</evidence>
<sequence length="72" mass="8050">MDHPLLRRLKFCFYLDVGHLLIDGPSSINTVCPSFHPLALNLFNQVNRPLINGSSSTKTVASFRSPTTNHLE</sequence>
<feature type="non-terminal residue" evidence="1">
    <location>
        <position position="72"/>
    </location>
</feature>
<name>A0ABS8WPJ9_DATST</name>
<reference evidence="1 2" key="1">
    <citation type="journal article" date="2021" name="BMC Genomics">
        <title>Datura genome reveals duplications of psychoactive alkaloid biosynthetic genes and high mutation rate following tissue culture.</title>
        <authorList>
            <person name="Rajewski A."/>
            <person name="Carter-House D."/>
            <person name="Stajich J."/>
            <person name="Litt A."/>
        </authorList>
    </citation>
    <scope>NUCLEOTIDE SEQUENCE [LARGE SCALE GENOMIC DNA]</scope>
    <source>
        <strain evidence="1">AR-01</strain>
    </source>
</reference>
<protein>
    <submittedName>
        <fullName evidence="1">Uncharacterized protein</fullName>
    </submittedName>
</protein>